<proteinExistence type="predicted"/>
<dbReference type="InterPro" id="IPR001611">
    <property type="entry name" value="Leu-rich_rpt"/>
</dbReference>
<dbReference type="EMBL" id="OV696692">
    <property type="protein sequence ID" value="CAH1269985.1"/>
    <property type="molecule type" value="Genomic_DNA"/>
</dbReference>
<dbReference type="GO" id="GO:0005737">
    <property type="term" value="C:cytoplasm"/>
    <property type="evidence" value="ECO:0007669"/>
    <property type="project" value="TreeGrafter"/>
</dbReference>
<dbReference type="PANTHER" id="PTHR48051">
    <property type="match status" value="1"/>
</dbReference>
<name>A0A8K0A8D6_BRALA</name>
<reference evidence="3" key="1">
    <citation type="submission" date="2022-01" db="EMBL/GenBank/DDBJ databases">
        <authorList>
            <person name="Braso-Vives M."/>
        </authorList>
    </citation>
    <scope>NUCLEOTIDE SEQUENCE</scope>
</reference>
<protein>
    <submittedName>
        <fullName evidence="3">LRRC69 protein</fullName>
    </submittedName>
</protein>
<evidence type="ECO:0000313" key="3">
    <source>
        <dbReference type="EMBL" id="CAH1269985.1"/>
    </source>
</evidence>
<dbReference type="InterPro" id="IPR050216">
    <property type="entry name" value="LRR_domain-containing"/>
</dbReference>
<keyword evidence="2" id="KW-0677">Repeat</keyword>
<dbReference type="Gene3D" id="3.80.10.10">
    <property type="entry name" value="Ribonuclease Inhibitor"/>
    <property type="match status" value="2"/>
</dbReference>
<gene>
    <name evidence="3" type="primary">LRRC69</name>
    <name evidence="3" type="ORF">BLAG_LOCUS22444</name>
</gene>
<dbReference type="PROSITE" id="PS51450">
    <property type="entry name" value="LRR"/>
    <property type="match status" value="4"/>
</dbReference>
<dbReference type="InterPro" id="IPR003591">
    <property type="entry name" value="Leu-rich_rpt_typical-subtyp"/>
</dbReference>
<dbReference type="Pfam" id="PF12799">
    <property type="entry name" value="LRR_4"/>
    <property type="match status" value="1"/>
</dbReference>
<dbReference type="InterPro" id="IPR032675">
    <property type="entry name" value="LRR_dom_sf"/>
</dbReference>
<dbReference type="SMART" id="SM00364">
    <property type="entry name" value="LRR_BAC"/>
    <property type="match status" value="6"/>
</dbReference>
<dbReference type="SMART" id="SM00369">
    <property type="entry name" value="LRR_TYP"/>
    <property type="match status" value="7"/>
</dbReference>
<accession>A0A8K0A8D6</accession>
<keyword evidence="4" id="KW-1185">Reference proteome</keyword>
<keyword evidence="1" id="KW-0433">Leucine-rich repeat</keyword>
<evidence type="ECO:0000313" key="4">
    <source>
        <dbReference type="Proteomes" id="UP000838412"/>
    </source>
</evidence>
<evidence type="ECO:0000256" key="1">
    <source>
        <dbReference type="ARBA" id="ARBA00022614"/>
    </source>
</evidence>
<dbReference type="SUPFAM" id="SSF52058">
    <property type="entry name" value="L domain-like"/>
    <property type="match status" value="1"/>
</dbReference>
<organism evidence="3 4">
    <name type="scientific">Branchiostoma lanceolatum</name>
    <name type="common">Common lancelet</name>
    <name type="synonym">Amphioxus lanceolatum</name>
    <dbReference type="NCBI Taxonomy" id="7740"/>
    <lineage>
        <taxon>Eukaryota</taxon>
        <taxon>Metazoa</taxon>
        <taxon>Chordata</taxon>
        <taxon>Cephalochordata</taxon>
        <taxon>Leptocardii</taxon>
        <taxon>Amphioxiformes</taxon>
        <taxon>Branchiostomatidae</taxon>
        <taxon>Branchiostoma</taxon>
    </lineage>
</organism>
<dbReference type="OrthoDB" id="660555at2759"/>
<dbReference type="PANTHER" id="PTHR48051:SF1">
    <property type="entry name" value="RAS SUPPRESSOR PROTEIN 1"/>
    <property type="match status" value="1"/>
</dbReference>
<evidence type="ECO:0000256" key="2">
    <source>
        <dbReference type="ARBA" id="ARBA00022737"/>
    </source>
</evidence>
<dbReference type="InterPro" id="IPR025875">
    <property type="entry name" value="Leu-rich_rpt_4"/>
</dbReference>
<dbReference type="AlphaFoldDB" id="A0A8K0A8D6"/>
<sequence length="345" mass="39386">MADTLLLRALKGKAKKLNFSNKKLDSVPSIIGKIVSLTNVELKNNRIRDLPPEFGSLVQLAILNLGNNELEDLPEALAYLLSLQKLHVFQNKLRTLNPRVLIGLQNLTLLNLNHNDLVTLPEEIGRLCSLQYLSLDHNHLVHLPSTLCACVEMTELHVAYNNLQGLPLEIGYLTGLTKLHLQRNRIKELPEGLGKLLKLSYLDVAGNELRIFPTELGKLPLREMYCEENPLLNFTPVHSVQEEEVLALKEIAARFVMNELKDRFSYMRKAIRHYPAIREMLAQASRCAMCDEAFLNTWLECVHFIDVRKDLKTKNFVGTIPVRALLCSYKCFNRKDHHFYGVAFP</sequence>
<dbReference type="Proteomes" id="UP000838412">
    <property type="component" value="Chromosome 7"/>
</dbReference>
<dbReference type="Pfam" id="PF13855">
    <property type="entry name" value="LRR_8"/>
    <property type="match status" value="2"/>
</dbReference>